<gene>
    <name evidence="1" type="ORF">CANINC_000343</name>
</gene>
<dbReference type="AlphaFoldDB" id="A0A4T0X6K3"/>
<protein>
    <recommendedName>
        <fullName evidence="3">N-acetyltransferase domain-containing protein</fullName>
    </recommendedName>
</protein>
<dbReference type="OrthoDB" id="4062597at2759"/>
<dbReference type="SUPFAM" id="SSF55729">
    <property type="entry name" value="Acyl-CoA N-acyltransferases (Nat)"/>
    <property type="match status" value="1"/>
</dbReference>
<dbReference type="Gene3D" id="3.40.630.30">
    <property type="match status" value="1"/>
</dbReference>
<evidence type="ECO:0000313" key="2">
    <source>
        <dbReference type="Proteomes" id="UP000307173"/>
    </source>
</evidence>
<proteinExistence type="predicted"/>
<evidence type="ECO:0008006" key="3">
    <source>
        <dbReference type="Google" id="ProtNLM"/>
    </source>
</evidence>
<comment type="caution">
    <text evidence="1">The sequence shown here is derived from an EMBL/GenBank/DDBJ whole genome shotgun (WGS) entry which is preliminary data.</text>
</comment>
<dbReference type="Proteomes" id="UP000307173">
    <property type="component" value="Unassembled WGS sequence"/>
</dbReference>
<reference evidence="1 2" key="1">
    <citation type="journal article" date="2019" name="Front. Genet.">
        <title>Whole-Genome Sequencing of the Opportunistic Yeast Pathogen Candida inconspicua Uncovers Its Hybrid Origin.</title>
        <authorList>
            <person name="Mixao V."/>
            <person name="Hansen A.P."/>
            <person name="Saus E."/>
            <person name="Boekhout T."/>
            <person name="Lass-Florl C."/>
            <person name="Gabaldon T."/>
        </authorList>
    </citation>
    <scope>NUCLEOTIDE SEQUENCE [LARGE SCALE GENOMIC DNA]</scope>
    <source>
        <strain evidence="1 2">CBS 180</strain>
    </source>
</reference>
<name>A0A4T0X6K3_9ASCO</name>
<keyword evidence="2" id="KW-1185">Reference proteome</keyword>
<dbReference type="InterPro" id="IPR016181">
    <property type="entry name" value="Acyl_CoA_acyltransferase"/>
</dbReference>
<sequence length="236" mass="27201">MVYFQIHSFASPEILKSTESLCHVVNKGYNVPRFQYNIITTPRIKNNTTLLEDFSIDDPSNAYLVFCFQEPDRNVDLHVINDELIEDAQTTKEKLLQLHPNVDLAETKIVYDTFIGGVESLKLPDRLDDSLLGMICLKPHEEESFEITGFVSFYKNIGTKLIEVCELFAKEKLEAKSLHITAIHEHNLRKMYEKWGFTFDQRVKVPLSQEGVSSDHLEDNIGATQDFHLDLMSKYL</sequence>
<accession>A0A4T0X6K3</accession>
<organism evidence="1 2">
    <name type="scientific">Pichia inconspicua</name>
    <dbReference type="NCBI Taxonomy" id="52247"/>
    <lineage>
        <taxon>Eukaryota</taxon>
        <taxon>Fungi</taxon>
        <taxon>Dikarya</taxon>
        <taxon>Ascomycota</taxon>
        <taxon>Saccharomycotina</taxon>
        <taxon>Pichiomycetes</taxon>
        <taxon>Pichiales</taxon>
        <taxon>Pichiaceae</taxon>
        <taxon>Pichia</taxon>
    </lineage>
</organism>
<dbReference type="EMBL" id="SELW01000049">
    <property type="protein sequence ID" value="TID31099.1"/>
    <property type="molecule type" value="Genomic_DNA"/>
</dbReference>
<evidence type="ECO:0000313" key="1">
    <source>
        <dbReference type="EMBL" id="TID31099.1"/>
    </source>
</evidence>